<proteinExistence type="predicted"/>
<keyword evidence="2" id="KW-1185">Reference proteome</keyword>
<dbReference type="Proteomes" id="UP001626550">
    <property type="component" value="Unassembled WGS sequence"/>
</dbReference>
<dbReference type="AlphaFoldDB" id="A0ABD2QBG9"/>
<reference evidence="1 2" key="1">
    <citation type="submission" date="2024-11" db="EMBL/GenBank/DDBJ databases">
        <title>Adaptive evolution of stress response genes in parasites aligns with host niche diversity.</title>
        <authorList>
            <person name="Hahn C."/>
            <person name="Resl P."/>
        </authorList>
    </citation>
    <scope>NUCLEOTIDE SEQUENCE [LARGE SCALE GENOMIC DNA]</scope>
    <source>
        <strain evidence="1">EGGRZ-B1_66</strain>
        <tissue evidence="1">Body</tissue>
    </source>
</reference>
<gene>
    <name evidence="1" type="ORF">Ciccas_004454</name>
</gene>
<name>A0ABD2QBG9_9PLAT</name>
<accession>A0ABD2QBG9</accession>
<organism evidence="1 2">
    <name type="scientific">Cichlidogyrus casuarinus</name>
    <dbReference type="NCBI Taxonomy" id="1844966"/>
    <lineage>
        <taxon>Eukaryota</taxon>
        <taxon>Metazoa</taxon>
        <taxon>Spiralia</taxon>
        <taxon>Lophotrochozoa</taxon>
        <taxon>Platyhelminthes</taxon>
        <taxon>Monogenea</taxon>
        <taxon>Monopisthocotylea</taxon>
        <taxon>Dactylogyridea</taxon>
        <taxon>Ancyrocephalidae</taxon>
        <taxon>Cichlidogyrus</taxon>
    </lineage>
</organism>
<comment type="caution">
    <text evidence="1">The sequence shown here is derived from an EMBL/GenBank/DDBJ whole genome shotgun (WGS) entry which is preliminary data.</text>
</comment>
<evidence type="ECO:0000313" key="2">
    <source>
        <dbReference type="Proteomes" id="UP001626550"/>
    </source>
</evidence>
<dbReference type="EMBL" id="JBJKFK010000467">
    <property type="protein sequence ID" value="KAL3316891.1"/>
    <property type="molecule type" value="Genomic_DNA"/>
</dbReference>
<evidence type="ECO:0000313" key="1">
    <source>
        <dbReference type="EMBL" id="KAL3316891.1"/>
    </source>
</evidence>
<sequence>MPFFDSYVATLMENQKMLLKEAKEIDTICILSYVLEQVAFNTQYLPINASFEIQNSFANTFTKLLERDKEKSNEHLIAAMTPHLLKFASNCFGLQILQNHKLLEHCIAHIYRNISADNCVSSLHFTFLSVNSSSAILAFLF</sequence>
<protein>
    <submittedName>
        <fullName evidence="1">Uncharacterized protein</fullName>
    </submittedName>
</protein>